<dbReference type="Proteomes" id="UP001499854">
    <property type="component" value="Unassembled WGS sequence"/>
</dbReference>
<evidence type="ECO:0000313" key="1">
    <source>
        <dbReference type="EMBL" id="GAA1983102.1"/>
    </source>
</evidence>
<reference evidence="1 2" key="1">
    <citation type="journal article" date="2019" name="Int. J. Syst. Evol. Microbiol.">
        <title>The Global Catalogue of Microorganisms (GCM) 10K type strain sequencing project: providing services to taxonomists for standard genome sequencing and annotation.</title>
        <authorList>
            <consortium name="The Broad Institute Genomics Platform"/>
            <consortium name="The Broad Institute Genome Sequencing Center for Infectious Disease"/>
            <person name="Wu L."/>
            <person name="Ma J."/>
        </authorList>
    </citation>
    <scope>NUCLEOTIDE SEQUENCE [LARGE SCALE GENOMIC DNA]</scope>
    <source>
        <strain evidence="1 2">JCM 16013</strain>
    </source>
</reference>
<organism evidence="1 2">
    <name type="scientific">Catenulispora subtropica</name>
    <dbReference type="NCBI Taxonomy" id="450798"/>
    <lineage>
        <taxon>Bacteria</taxon>
        <taxon>Bacillati</taxon>
        <taxon>Actinomycetota</taxon>
        <taxon>Actinomycetes</taxon>
        <taxon>Catenulisporales</taxon>
        <taxon>Catenulisporaceae</taxon>
        <taxon>Catenulispora</taxon>
    </lineage>
</organism>
<gene>
    <name evidence="1" type="ORF">GCM10009838_50890</name>
</gene>
<keyword evidence="2" id="KW-1185">Reference proteome</keyword>
<evidence type="ECO:0008006" key="3">
    <source>
        <dbReference type="Google" id="ProtNLM"/>
    </source>
</evidence>
<sequence>MGGADVSRPLLALPGRRGLDPDEIYEHGLHALVARMRVSLEGAGSSLRRDRLTGFQLLTCFSRAFHMFDSPLLAPRPRVRIADL</sequence>
<name>A0ABN2SA65_9ACTN</name>
<proteinExistence type="predicted"/>
<protein>
    <recommendedName>
        <fullName evidence="3">AraC family transcriptional regulator</fullName>
    </recommendedName>
</protein>
<comment type="caution">
    <text evidence="1">The sequence shown here is derived from an EMBL/GenBank/DDBJ whole genome shotgun (WGS) entry which is preliminary data.</text>
</comment>
<accession>A0ABN2SA65</accession>
<evidence type="ECO:0000313" key="2">
    <source>
        <dbReference type="Proteomes" id="UP001499854"/>
    </source>
</evidence>
<dbReference type="EMBL" id="BAAAQM010000031">
    <property type="protein sequence ID" value="GAA1983102.1"/>
    <property type="molecule type" value="Genomic_DNA"/>
</dbReference>